<reference evidence="1 2" key="1">
    <citation type="submission" date="2021-08" db="EMBL/GenBank/DDBJ databases">
        <authorList>
            <person name="Tuo L."/>
        </authorList>
    </citation>
    <scope>NUCLEOTIDE SEQUENCE [LARGE SCALE GENOMIC DNA]</scope>
    <source>
        <strain evidence="1 2">JCM 31229</strain>
    </source>
</reference>
<dbReference type="EMBL" id="JAINVV010000014">
    <property type="protein sequence ID" value="MBY8826123.1"/>
    <property type="molecule type" value="Genomic_DNA"/>
</dbReference>
<dbReference type="Proteomes" id="UP000706039">
    <property type="component" value="Unassembled WGS sequence"/>
</dbReference>
<dbReference type="RefSeq" id="WP_222993457.1">
    <property type="nucleotide sequence ID" value="NZ_JAINVV010000014.1"/>
</dbReference>
<proteinExistence type="predicted"/>
<sequence>MNILEKEVLETGTLHLKDADGDLMYDVTKDPKGEESKKPVNVVLFGPASPEYAKANAKRGSRNLVRARKGKKELSADEIFEDGVRYLCDITSHFENLELGDLTGDALTKAVYSNRKLGFIADQVHAHVGDWENFSKASAQS</sequence>
<gene>
    <name evidence="1" type="ORF">K7G82_27730</name>
</gene>
<accession>A0ABS7PXU0</accession>
<evidence type="ECO:0008006" key="3">
    <source>
        <dbReference type="Google" id="ProtNLM"/>
    </source>
</evidence>
<protein>
    <recommendedName>
        <fullName evidence="3">Tail assembly chaperone</fullName>
    </recommendedName>
</protein>
<comment type="caution">
    <text evidence="1">The sequence shown here is derived from an EMBL/GenBank/DDBJ whole genome shotgun (WGS) entry which is preliminary data.</text>
</comment>
<organism evidence="1 2">
    <name type="scientific">Sphingomonas colocasiae</name>
    <dbReference type="NCBI Taxonomy" id="1848973"/>
    <lineage>
        <taxon>Bacteria</taxon>
        <taxon>Pseudomonadati</taxon>
        <taxon>Pseudomonadota</taxon>
        <taxon>Alphaproteobacteria</taxon>
        <taxon>Sphingomonadales</taxon>
        <taxon>Sphingomonadaceae</taxon>
        <taxon>Sphingomonas</taxon>
    </lineage>
</organism>
<evidence type="ECO:0000313" key="2">
    <source>
        <dbReference type="Proteomes" id="UP000706039"/>
    </source>
</evidence>
<evidence type="ECO:0000313" key="1">
    <source>
        <dbReference type="EMBL" id="MBY8826123.1"/>
    </source>
</evidence>
<name>A0ABS7PXU0_9SPHN</name>
<keyword evidence="2" id="KW-1185">Reference proteome</keyword>